<keyword evidence="3" id="KW-0274">FAD</keyword>
<dbReference type="EMBL" id="AP022614">
    <property type="protein sequence ID" value="BBZ43461.1"/>
    <property type="molecule type" value="Genomic_DNA"/>
</dbReference>
<evidence type="ECO:0000256" key="1">
    <source>
        <dbReference type="ARBA" id="ARBA00001974"/>
    </source>
</evidence>
<evidence type="ECO:0000313" key="4">
    <source>
        <dbReference type="EMBL" id="BBZ43461.1"/>
    </source>
</evidence>
<dbReference type="GO" id="GO:0071949">
    <property type="term" value="F:FAD binding"/>
    <property type="evidence" value="ECO:0007669"/>
    <property type="project" value="InterPro"/>
</dbReference>
<dbReference type="RefSeq" id="WP_085267595.1">
    <property type="nucleotide sequence ID" value="NZ_AP022614.1"/>
</dbReference>
<accession>A0A7I7YRU3</accession>
<name>A0A7I7YRU3_9MYCO</name>
<keyword evidence="5" id="KW-1185">Reference proteome</keyword>
<comment type="cofactor">
    <cofactor evidence="1">
        <name>FAD</name>
        <dbReference type="ChEBI" id="CHEBI:57692"/>
    </cofactor>
</comment>
<dbReference type="OrthoDB" id="8670884at2"/>
<sequence>MSDQQAPVVIAGAGPNGLMLACELALAGVTPVVLDRLPGPSSEPKANGLVGQVVRMLDMRGLYQAFTGDDGPPRPADGWMFAAMALNFSGVPNNPMYAMLMPQPRLVRLLEKRARDLGVDVRWGHELVGLRPEPESVALKVSSPGGDYGLSASYLVGADGGHSPVRKALGIDFPGSTSATVSRLAHVHIPERLRRADGVVEIPGFGPLPFGHTRFDNGGLIFAEFEPGRAMLGSIEFGPCAEEEPMCLDELRQSVRRVVGVDIPFVEPKGAGPHALRRIEGWNTRHATRYRDGRVLLLGDAAHVHSAMGGPGLNLGLQDAINLGWKLAAQVEGRAPEGLLDTYESERHPAGTRVMMHSLAQTALMAPGPEVKALRTLFGELLTGTAVAEKMAALLAGSDVVYDVGDHHPLSGRLVADLTLDDGRRIVELLHDARPVLLDLDGAVAADAGGWADRVDTVTATVADRPAAAMLIRPDGYVAWAADTIGAGERDGLRAALRRWFGAGSSG</sequence>
<dbReference type="Pfam" id="PF21274">
    <property type="entry name" value="Rng_hyd_C"/>
    <property type="match status" value="1"/>
</dbReference>
<dbReference type="PANTHER" id="PTHR43004">
    <property type="entry name" value="TRK SYSTEM POTASSIUM UPTAKE PROTEIN"/>
    <property type="match status" value="1"/>
</dbReference>
<dbReference type="Gene3D" id="3.50.50.60">
    <property type="entry name" value="FAD/NAD(P)-binding domain"/>
    <property type="match status" value="2"/>
</dbReference>
<dbReference type="Gene3D" id="3.40.30.120">
    <property type="match status" value="1"/>
</dbReference>
<gene>
    <name evidence="4" type="ORF">MPRM_07420</name>
</gene>
<protein>
    <submittedName>
        <fullName evidence="4">FAD-dependent oxidoreductase</fullName>
    </submittedName>
</protein>
<keyword evidence="2" id="KW-0285">Flavoprotein</keyword>
<dbReference type="InterPro" id="IPR050641">
    <property type="entry name" value="RIFMO-like"/>
</dbReference>
<dbReference type="SUPFAM" id="SSF51905">
    <property type="entry name" value="FAD/NAD(P)-binding domain"/>
    <property type="match status" value="1"/>
</dbReference>
<dbReference type="AlphaFoldDB" id="A0A7I7YRU3"/>
<organism evidence="4 5">
    <name type="scientific">Mycobacterium parmense</name>
    <dbReference type="NCBI Taxonomy" id="185642"/>
    <lineage>
        <taxon>Bacteria</taxon>
        <taxon>Bacillati</taxon>
        <taxon>Actinomycetota</taxon>
        <taxon>Actinomycetes</taxon>
        <taxon>Mycobacteriales</taxon>
        <taxon>Mycobacteriaceae</taxon>
        <taxon>Mycobacterium</taxon>
        <taxon>Mycobacterium simiae complex</taxon>
    </lineage>
</organism>
<dbReference type="GO" id="GO:0016709">
    <property type="term" value="F:oxidoreductase activity, acting on paired donors, with incorporation or reduction of molecular oxygen, NAD(P)H as one donor, and incorporation of one atom of oxygen"/>
    <property type="evidence" value="ECO:0007669"/>
    <property type="project" value="UniProtKB-ARBA"/>
</dbReference>
<dbReference type="InterPro" id="IPR002938">
    <property type="entry name" value="FAD-bd"/>
</dbReference>
<evidence type="ECO:0000313" key="5">
    <source>
        <dbReference type="Proteomes" id="UP000467105"/>
    </source>
</evidence>
<evidence type="ECO:0000256" key="2">
    <source>
        <dbReference type="ARBA" id="ARBA00022630"/>
    </source>
</evidence>
<proteinExistence type="predicted"/>
<dbReference type="InterPro" id="IPR036188">
    <property type="entry name" value="FAD/NAD-bd_sf"/>
</dbReference>
<dbReference type="PANTHER" id="PTHR43004:SF19">
    <property type="entry name" value="BINDING MONOOXYGENASE, PUTATIVE (JCVI)-RELATED"/>
    <property type="match status" value="1"/>
</dbReference>
<dbReference type="Proteomes" id="UP000467105">
    <property type="component" value="Chromosome"/>
</dbReference>
<evidence type="ECO:0000256" key="3">
    <source>
        <dbReference type="ARBA" id="ARBA00022827"/>
    </source>
</evidence>
<dbReference type="PRINTS" id="PR00420">
    <property type="entry name" value="RNGMNOXGNASE"/>
</dbReference>
<reference evidence="4 5" key="1">
    <citation type="journal article" date="2019" name="Emerg. Microbes Infect.">
        <title>Comprehensive subspecies identification of 175 nontuberculous mycobacteria species based on 7547 genomic profiles.</title>
        <authorList>
            <person name="Matsumoto Y."/>
            <person name="Kinjo T."/>
            <person name="Motooka D."/>
            <person name="Nabeya D."/>
            <person name="Jung N."/>
            <person name="Uechi K."/>
            <person name="Horii T."/>
            <person name="Iida T."/>
            <person name="Fujita J."/>
            <person name="Nakamura S."/>
        </authorList>
    </citation>
    <scope>NUCLEOTIDE SEQUENCE [LARGE SCALE GENOMIC DNA]</scope>
    <source>
        <strain evidence="4 5">JCM 14742</strain>
    </source>
</reference>
<dbReference type="Pfam" id="PF01494">
    <property type="entry name" value="FAD_binding_3"/>
    <property type="match status" value="1"/>
</dbReference>